<comment type="caution">
    <text evidence="2">The sequence shown here is derived from an EMBL/GenBank/DDBJ whole genome shotgun (WGS) entry which is preliminary data.</text>
</comment>
<dbReference type="PROSITE" id="PS51257">
    <property type="entry name" value="PROKAR_LIPOPROTEIN"/>
    <property type="match status" value="1"/>
</dbReference>
<dbReference type="InterPro" id="IPR010496">
    <property type="entry name" value="AL/BT2_dom"/>
</dbReference>
<dbReference type="SUPFAM" id="SSF51695">
    <property type="entry name" value="PLC-like phosphodiesterases"/>
    <property type="match status" value="1"/>
</dbReference>
<feature type="domain" description="GP-PDE" evidence="1">
    <location>
        <begin position="442"/>
        <end position="682"/>
    </location>
</feature>
<proteinExistence type="predicted"/>
<evidence type="ECO:0000313" key="2">
    <source>
        <dbReference type="EMBL" id="GAL28634.1"/>
    </source>
</evidence>
<keyword evidence="3" id="KW-1185">Reference proteome</keyword>
<dbReference type="InterPro" id="IPR030395">
    <property type="entry name" value="GP_PDE_dom"/>
</dbReference>
<dbReference type="InterPro" id="IPR017946">
    <property type="entry name" value="PLC-like_Pdiesterase_TIM-brl"/>
</dbReference>
<dbReference type="Gene3D" id="2.60.120.560">
    <property type="entry name" value="Exo-inulinase, domain 1"/>
    <property type="match status" value="1"/>
</dbReference>
<keyword evidence="2" id="KW-0378">Hydrolase</keyword>
<sequence>MNSYRVIFGLVATVSLAGCGDDNDDTIIPGEGVNVILAENFANVENGQLPEGWDLVTNLGEAYVKDGYLYIDGTVDNYTATAVELPQELSGYGNYKVTVNFTIPEANNSSRWAGFKYRILGSDPYYQMAIRQAATSNNGTELAARYQNEWTILDTSAFNQDIDPEQIYTVEIITHGDRVQQKLNGQLLHDNAILPVMGNIGFQAAGSVLKIQDVKITEQTETLPKLEQIYSVDEPETEIAMAPSVIGTDFSSLDSLNYFNGSNAYLKLDSSLGVYSHDGEYLSSLEQLLAAELSIIPVLELANDVALDKLTEVLESYKAVDLTFVSTEHTQLTELRARNGNIRSAMKVLAEDVGSDISAWHGLVSRVTASKSRIVVLPQSEVTAELMDYLQRRLLTVWVEHDGVSSMASLLTTGAHGLVTAHTDVLAELMGKFPSNSLIRKPLIIGHRGVPSLVPENTLEGAIKALELGVDGNEYDVYLSADNHVVVMHDTTVDRTTDGTGKVEEMTLEELRVLSILDLDGVTPTAMKVPTLAEFFEEFKGEEMTHFLEIKSANPLIVDEIAKLTEEYDVADQLIVITFNEQQTQRMAEIMPTIPVGLLTSHSEGRDSEATLLQMLKKVQPLSTTYNPSYANLSEETIGIAKHRGMTLWPWTYRNKEDQNKHYAMGIHGLTTDYAQWSSDKMVSVSVSTKDINVDVDQSLALDVLLRDQKGGEQAAIAVKFLVTQSSADYEQNEDGELVFSTSGQAEVLAMYQHHLETGESYFIYSTPVTVTVN</sequence>
<dbReference type="Gene3D" id="3.20.20.190">
    <property type="entry name" value="Phosphatidylinositol (PI) phosphodiesterase"/>
    <property type="match status" value="2"/>
</dbReference>
<organism evidence="2 3">
    <name type="scientific">Vibrio variabilis</name>
    <dbReference type="NCBI Taxonomy" id="990271"/>
    <lineage>
        <taxon>Bacteria</taxon>
        <taxon>Pseudomonadati</taxon>
        <taxon>Pseudomonadota</taxon>
        <taxon>Gammaproteobacteria</taxon>
        <taxon>Vibrionales</taxon>
        <taxon>Vibrionaceae</taxon>
        <taxon>Vibrio</taxon>
    </lineage>
</organism>
<dbReference type="Pfam" id="PF06439">
    <property type="entry name" value="3keto-disac_hyd"/>
    <property type="match status" value="1"/>
</dbReference>
<dbReference type="Pfam" id="PF03009">
    <property type="entry name" value="GDPD"/>
    <property type="match status" value="1"/>
</dbReference>
<name>A0ABQ0JIP0_9VIBR</name>
<dbReference type="EMBL" id="BBMS01000047">
    <property type="protein sequence ID" value="GAL28634.1"/>
    <property type="molecule type" value="Genomic_DNA"/>
</dbReference>
<dbReference type="Proteomes" id="UP000029223">
    <property type="component" value="Unassembled WGS sequence"/>
</dbReference>
<dbReference type="GO" id="GO:0008889">
    <property type="term" value="F:glycerophosphodiester phosphodiesterase activity"/>
    <property type="evidence" value="ECO:0007669"/>
    <property type="project" value="UniProtKB-EC"/>
</dbReference>
<evidence type="ECO:0000259" key="1">
    <source>
        <dbReference type="PROSITE" id="PS51704"/>
    </source>
</evidence>
<accession>A0ABQ0JIP0</accession>
<protein>
    <submittedName>
        <fullName evidence="2">Glycerophosphoryl diester phosphodiesterase</fullName>
        <ecNumber evidence="2">3.1.4.46</ecNumber>
    </submittedName>
</protein>
<dbReference type="PANTHER" id="PTHR46211:SF14">
    <property type="entry name" value="GLYCEROPHOSPHODIESTER PHOSPHODIESTERASE"/>
    <property type="match status" value="1"/>
</dbReference>
<gene>
    <name evidence="2" type="ORF">JCM19239_2819</name>
</gene>
<dbReference type="PANTHER" id="PTHR46211">
    <property type="entry name" value="GLYCEROPHOSPHORYL DIESTER PHOSPHODIESTERASE"/>
    <property type="match status" value="1"/>
</dbReference>
<evidence type="ECO:0000313" key="3">
    <source>
        <dbReference type="Proteomes" id="UP000029223"/>
    </source>
</evidence>
<dbReference type="PROSITE" id="PS51704">
    <property type="entry name" value="GP_PDE"/>
    <property type="match status" value="1"/>
</dbReference>
<reference evidence="3" key="1">
    <citation type="submission" date="2014-09" db="EMBL/GenBank/DDBJ databases">
        <title>Vibrio variabilis JCM 19239. (C206) whole genome shotgun sequence.</title>
        <authorList>
            <person name="Sawabe T."/>
            <person name="Meirelles P."/>
            <person name="Nakanishi M."/>
            <person name="Sayaka M."/>
            <person name="Hattori M."/>
            <person name="Ohkuma M."/>
        </authorList>
    </citation>
    <scope>NUCLEOTIDE SEQUENCE [LARGE SCALE GENOMIC DNA]</scope>
    <source>
        <strain evidence="3">JCM 19239</strain>
    </source>
</reference>
<dbReference type="EC" id="3.1.4.46" evidence="2"/>